<evidence type="ECO:0000313" key="2">
    <source>
        <dbReference type="EMBL" id="CAO94890.1"/>
    </source>
</evidence>
<dbReference type="InterPro" id="IPR050678">
    <property type="entry name" value="DNA_Partitioning_ATPase"/>
</dbReference>
<evidence type="ECO:0000313" key="3">
    <source>
        <dbReference type="Proteomes" id="UP000001726"/>
    </source>
</evidence>
<evidence type="ECO:0000259" key="1">
    <source>
        <dbReference type="Pfam" id="PF01656"/>
    </source>
</evidence>
<accession>B2VAX1</accession>
<keyword evidence="3" id="KW-1185">Reference proteome</keyword>
<dbReference type="Gene3D" id="3.40.50.300">
    <property type="entry name" value="P-loop containing nucleotide triphosphate hydrolases"/>
    <property type="match status" value="1"/>
</dbReference>
<dbReference type="RefSeq" id="WP_012443247.1">
    <property type="nucleotide sequence ID" value="NC_010697.1"/>
</dbReference>
<dbReference type="Proteomes" id="UP000001726">
    <property type="component" value="Plasmid pET49"/>
</dbReference>
<organism evidence="2 3">
    <name type="scientific">Erwinia tasmaniensis (strain DSM 17950 / CFBP 7177 / CIP 109463 / NCPPB 4357 / Et1/99)</name>
    <dbReference type="NCBI Taxonomy" id="465817"/>
    <lineage>
        <taxon>Bacteria</taxon>
        <taxon>Pseudomonadati</taxon>
        <taxon>Pseudomonadota</taxon>
        <taxon>Gammaproteobacteria</taxon>
        <taxon>Enterobacterales</taxon>
        <taxon>Erwiniaceae</taxon>
        <taxon>Erwinia</taxon>
    </lineage>
</organism>
<protein>
    <submittedName>
        <fullName evidence="2">Plasmid partition protein A</fullName>
    </submittedName>
</protein>
<gene>
    <name evidence="2" type="primary">parA</name>
    <name evidence="2" type="ordered locus">ETA_pET490480</name>
</gene>
<dbReference type="EMBL" id="CU468131">
    <property type="protein sequence ID" value="CAO94890.1"/>
    <property type="molecule type" value="Genomic_DNA"/>
</dbReference>
<dbReference type="AlphaFoldDB" id="B2VAX1"/>
<dbReference type="SUPFAM" id="SSF52540">
    <property type="entry name" value="P-loop containing nucleoside triphosphate hydrolases"/>
    <property type="match status" value="1"/>
</dbReference>
<reference evidence="2 3" key="1">
    <citation type="journal article" date="2008" name="Environ. Microbiol.">
        <title>The genome of Erwinia tasmaniensis strain Et1/99, a non-pathogenic bacterium in the genus Erwinia.</title>
        <authorList>
            <person name="Kube M."/>
            <person name="Migdoll A.M."/>
            <person name="Mueller I."/>
            <person name="Kuhl H."/>
            <person name="Beck A."/>
            <person name="Reinhardt R."/>
            <person name="Geider K."/>
        </authorList>
    </citation>
    <scope>NUCLEOTIDE SEQUENCE [LARGE SCALE GENOMIC DNA]</scope>
    <source>
        <strain evidence="3">DSM 17950 / CFBP 7177 / CIP 109463 / NCPPB 4357 / Et1/99</strain>
        <plasmid evidence="3">pET49</plasmid>
    </source>
</reference>
<dbReference type="OrthoDB" id="69313at2"/>
<dbReference type="PANTHER" id="PTHR13696">
    <property type="entry name" value="P-LOOP CONTAINING NUCLEOSIDE TRIPHOSPHATE HYDROLASE"/>
    <property type="match status" value="1"/>
</dbReference>
<sequence>MGKSLVVGSNKGGVGKTTTVVNLAVMLSVLYKIRVIILKTDKNPELMDWKEKRIAAGLTPIPIHEAYGRDVNKEIKRLQKMADVVIADCPGHDSAEFRSALTVADILVTLVKPSSRFETGTLSEVTEAVRTAQLQANGNPSLKPWVLMTRVKPNKVTDAIELEKELKSNEIWIQPLKTRLSDLDVYEGACNLGAGVHEISRAASLNKAKALLELMVKEIDLV</sequence>
<feature type="domain" description="CobQ/CobB/MinD/ParA nucleotide binding" evidence="1">
    <location>
        <begin position="6"/>
        <end position="165"/>
    </location>
</feature>
<dbReference type="PANTHER" id="PTHR13696:SF96">
    <property type="entry name" value="COBQ_COBB_MIND_PARA NUCLEOTIDE BINDING DOMAIN-CONTAINING PROTEIN"/>
    <property type="match status" value="1"/>
</dbReference>
<dbReference type="InterPro" id="IPR027417">
    <property type="entry name" value="P-loop_NTPase"/>
</dbReference>
<dbReference type="InterPro" id="IPR002586">
    <property type="entry name" value="CobQ/CobB/MinD/ParA_Nub-bd_dom"/>
</dbReference>
<geneLocation type="plasmid" evidence="2 3">
    <name>pET49</name>
</geneLocation>
<proteinExistence type="predicted"/>
<name>B2VAX1_ERWT9</name>
<keyword evidence="2" id="KW-0614">Plasmid</keyword>
<dbReference type="Pfam" id="PF01656">
    <property type="entry name" value="CbiA"/>
    <property type="match status" value="1"/>
</dbReference>
<dbReference type="KEGG" id="eta:ETA_pET490480"/>
<dbReference type="CDD" id="cd02042">
    <property type="entry name" value="ParAB_family"/>
    <property type="match status" value="1"/>
</dbReference>
<dbReference type="HOGENOM" id="CLU_037612_5_4_6"/>
<dbReference type="PIRSF" id="PIRSF009320">
    <property type="entry name" value="Nuc_binding_HP_1000"/>
    <property type="match status" value="1"/>
</dbReference>